<dbReference type="Gene3D" id="2.10.90.10">
    <property type="entry name" value="Cystine-knot cytokines"/>
    <property type="match status" value="1"/>
</dbReference>
<reference evidence="12" key="1">
    <citation type="journal article" date="2011" name="Curr. Biol.">
        <title>A New Molecular Logic for BMP-Mediated Dorsoventral Patterning in the Leech Helobdella.</title>
        <authorList>
            <person name="Kuo D.H."/>
            <person name="Weisblat D.A."/>
        </authorList>
    </citation>
    <scope>NUCLEOTIDE SEQUENCE</scope>
    <source>
        <strain evidence="12">Austin</strain>
    </source>
</reference>
<evidence type="ECO:0000256" key="5">
    <source>
        <dbReference type="ARBA" id="ARBA00023030"/>
    </source>
</evidence>
<dbReference type="FunFam" id="2.10.90.10:FF:000001">
    <property type="entry name" value="Bone morphogenetic protein 4"/>
    <property type="match status" value="1"/>
</dbReference>
<dbReference type="PROSITE" id="PS51362">
    <property type="entry name" value="TGF_BETA_2"/>
    <property type="match status" value="1"/>
</dbReference>
<dbReference type="Pfam" id="PF00019">
    <property type="entry name" value="TGF_beta"/>
    <property type="match status" value="1"/>
</dbReference>
<evidence type="ECO:0000256" key="6">
    <source>
        <dbReference type="ARBA" id="ARBA00023157"/>
    </source>
</evidence>
<dbReference type="SMART" id="SM00204">
    <property type="entry name" value="TGFB"/>
    <property type="match status" value="1"/>
</dbReference>
<evidence type="ECO:0000256" key="3">
    <source>
        <dbReference type="ARBA" id="ARBA00022525"/>
    </source>
</evidence>
<dbReference type="CDD" id="cd13761">
    <property type="entry name" value="TGF_beta_BMP5_like"/>
    <property type="match status" value="1"/>
</dbReference>
<dbReference type="PANTHER" id="PTHR11848:SF310">
    <property type="entry name" value="PROTEIN 60A-RELATED"/>
    <property type="match status" value="1"/>
</dbReference>
<protein>
    <submittedName>
        <fullName evidence="12">BMP5-8</fullName>
    </submittedName>
</protein>
<dbReference type="InterPro" id="IPR015615">
    <property type="entry name" value="TGF-beta-rel"/>
</dbReference>
<evidence type="ECO:0000256" key="9">
    <source>
        <dbReference type="SAM" id="MobiDB-lite"/>
    </source>
</evidence>
<keyword evidence="6" id="KW-1015">Disulfide bond</keyword>
<feature type="signal peptide" evidence="10">
    <location>
        <begin position="1"/>
        <end position="20"/>
    </location>
</feature>
<dbReference type="PANTHER" id="PTHR11848">
    <property type="entry name" value="TGF-BETA FAMILY"/>
    <property type="match status" value="1"/>
</dbReference>
<evidence type="ECO:0000256" key="2">
    <source>
        <dbReference type="ARBA" id="ARBA00006656"/>
    </source>
</evidence>
<accession>G1EH57</accession>
<evidence type="ECO:0000256" key="10">
    <source>
        <dbReference type="SAM" id="SignalP"/>
    </source>
</evidence>
<dbReference type="EMBL" id="JN091767">
    <property type="protein sequence ID" value="AEL12440.1"/>
    <property type="molecule type" value="mRNA"/>
</dbReference>
<dbReference type="InterPro" id="IPR001839">
    <property type="entry name" value="TGF-b_C"/>
</dbReference>
<keyword evidence="5 8" id="KW-0339">Growth factor</keyword>
<keyword evidence="7" id="KW-0325">Glycoprotein</keyword>
<keyword evidence="3" id="KW-0964">Secreted</keyword>
<reference evidence="12" key="2">
    <citation type="submission" date="2011-06" db="EMBL/GenBank/DDBJ databases">
        <authorList>
            <person name="Kuo D.-H."/>
        </authorList>
    </citation>
    <scope>NUCLEOTIDE SEQUENCE</scope>
    <source>
        <strain evidence="12">Austin</strain>
    </source>
</reference>
<feature type="region of interest" description="Disordered" evidence="9">
    <location>
        <begin position="55"/>
        <end position="90"/>
    </location>
</feature>
<dbReference type="SUPFAM" id="SSF57501">
    <property type="entry name" value="Cystine-knot cytokines"/>
    <property type="match status" value="1"/>
</dbReference>
<dbReference type="GO" id="GO:0005125">
    <property type="term" value="F:cytokine activity"/>
    <property type="evidence" value="ECO:0007669"/>
    <property type="project" value="TreeGrafter"/>
</dbReference>
<evidence type="ECO:0000256" key="4">
    <source>
        <dbReference type="ARBA" id="ARBA00022729"/>
    </source>
</evidence>
<feature type="compositionally biased region" description="Acidic residues" evidence="9">
    <location>
        <begin position="81"/>
        <end position="90"/>
    </location>
</feature>
<dbReference type="GO" id="GO:0008083">
    <property type="term" value="F:growth factor activity"/>
    <property type="evidence" value="ECO:0007669"/>
    <property type="project" value="UniProtKB-KW"/>
</dbReference>
<comment type="subcellular location">
    <subcellularLocation>
        <location evidence="1">Secreted</location>
    </subcellularLocation>
</comment>
<dbReference type="InterPro" id="IPR029034">
    <property type="entry name" value="Cystine-knot_cytokine"/>
</dbReference>
<feature type="domain" description="TGF-beta family profile" evidence="11">
    <location>
        <begin position="370"/>
        <end position="488"/>
    </location>
</feature>
<gene>
    <name evidence="12" type="primary">BMP5-8</name>
</gene>
<dbReference type="InterPro" id="IPR017948">
    <property type="entry name" value="TGFb_CS"/>
</dbReference>
<keyword evidence="4 10" id="KW-0732">Signal</keyword>
<proteinExistence type="evidence at transcript level"/>
<dbReference type="InterPro" id="IPR001111">
    <property type="entry name" value="TGF-b_propeptide"/>
</dbReference>
<evidence type="ECO:0000256" key="8">
    <source>
        <dbReference type="RuleBase" id="RU000354"/>
    </source>
</evidence>
<dbReference type="Pfam" id="PF00688">
    <property type="entry name" value="TGFb_propeptide"/>
    <property type="match status" value="1"/>
</dbReference>
<evidence type="ECO:0000256" key="1">
    <source>
        <dbReference type="ARBA" id="ARBA00004613"/>
    </source>
</evidence>
<comment type="similarity">
    <text evidence="2 8">Belongs to the TGF-beta family.</text>
</comment>
<evidence type="ECO:0000313" key="12">
    <source>
        <dbReference type="EMBL" id="AEL12440.1"/>
    </source>
</evidence>
<evidence type="ECO:0000259" key="11">
    <source>
        <dbReference type="PROSITE" id="PS51362"/>
    </source>
</evidence>
<name>G1EH57_9ANNE</name>
<evidence type="ECO:0000256" key="7">
    <source>
        <dbReference type="ARBA" id="ARBA00023180"/>
    </source>
</evidence>
<organism evidence="12">
    <name type="scientific">Helobdella sp. Austin</name>
    <dbReference type="NCBI Taxonomy" id="1071216"/>
    <lineage>
        <taxon>Eukaryota</taxon>
        <taxon>Metazoa</taxon>
        <taxon>Spiralia</taxon>
        <taxon>Lophotrochozoa</taxon>
        <taxon>Annelida</taxon>
        <taxon>Clitellata</taxon>
        <taxon>Hirudinea</taxon>
        <taxon>Rhynchobdellida</taxon>
        <taxon>Glossiphoniidae</taxon>
        <taxon>Helobdella</taxon>
    </lineage>
</organism>
<dbReference type="AlphaFoldDB" id="G1EH57"/>
<dbReference type="GO" id="GO:0005615">
    <property type="term" value="C:extracellular space"/>
    <property type="evidence" value="ECO:0007669"/>
    <property type="project" value="TreeGrafter"/>
</dbReference>
<sequence>MYKSFSYLFILTLFNLFSWSLNMGSGIRQSTTTTTTTTTNQHQQRQQLDLSSIKSHSINPSIPSPPQHHHHKQQYSNDGGDGQEEEEEVDQNVIEVHSLAPTKRMNLENTLLNLMQLDHRPRNEQTSTDVSTTASRYMLTLYKYIMNYNKNRNNNIDRSLESEFDPIFWKTLRNSDTTVCLADRSHNIRSAYRPSPVTNLTFILSEIPTTYKLKKAYLKILTTKSINSSYHINIYRVNHVHRRQKNVSLVASHVLHSLPSFSHHHRSTLQYQKWLSYDVTEALKNEQGFRKKIVFSLQILNERGQTVHPSSIGVQLNNPRTSPRNQAFLVTMFHSQNEDERIQLSRRKKRSADIRNLGEFKTRKVRKDSRNKRNSYKKKPNYLTRLCQRRKLYVDFGDLGWEDWVIAPAGYTANYCYGECTYPMNSYMNATNHAIIQTLAHSLNSSYVPKPCCAPIKLSTQSVLYIDDNSNIVLKFYKNMVVRACGCL</sequence>
<dbReference type="PRINTS" id="PR00669">
    <property type="entry name" value="INHIBINA"/>
</dbReference>
<feature type="chain" id="PRO_5003412375" evidence="10">
    <location>
        <begin position="21"/>
        <end position="488"/>
    </location>
</feature>
<dbReference type="PROSITE" id="PS00250">
    <property type="entry name" value="TGF_BETA_1"/>
    <property type="match status" value="1"/>
</dbReference>